<dbReference type="InterPro" id="IPR005151">
    <property type="entry name" value="Tail-specific_protease"/>
</dbReference>
<name>A0A413SXD5_9BACT</name>
<dbReference type="AlphaFoldDB" id="A0A413SXD5"/>
<evidence type="ECO:0000313" key="2">
    <source>
        <dbReference type="EMBL" id="RHA74093.1"/>
    </source>
</evidence>
<dbReference type="SMART" id="SM00245">
    <property type="entry name" value="TSPc"/>
    <property type="match status" value="1"/>
</dbReference>
<evidence type="ECO:0000259" key="1">
    <source>
        <dbReference type="SMART" id="SM00245"/>
    </source>
</evidence>
<dbReference type="PANTHER" id="PTHR11261">
    <property type="entry name" value="INTERPHOTORECEPTOR RETINOID-BINDING PROTEIN"/>
    <property type="match status" value="1"/>
</dbReference>
<dbReference type="EMBL" id="QSFT01000027">
    <property type="protein sequence ID" value="RHA74093.1"/>
    <property type="molecule type" value="Genomic_DNA"/>
</dbReference>
<sequence length="341" mass="38392">MKLPHLFTCLSTLLLVWTCTSCIREEVSGNSPKDNFESLWKIIDEQYCFLTYKQEEYGLDWNEIHNRYAQRITPEMGSEALFEVLSEMVNELRDGHVNLSSSLATSQYREWFDAYPRNFSDSIQSNYLGKDYTNSSGLTYQILENNIGYIYCSSFSNGIGDGNLDQTLNQLAVCDGLIIDVRNNGGGNLTTAQKLAARFTNEKVLVGYMSHKTDPGHNDFSTPEAIYLEPSNGIRWQKNVIVLTNRRSFSATNDFVNCMKQLPLVTIIGDKTGGGSGLPFSSEIPNGWSIRFSASPMFDPQMNQLEFGIDPDLKVDMSSEDIQRGKDTIIETACYLLKNSL</sequence>
<dbReference type="SUPFAM" id="SSF52096">
    <property type="entry name" value="ClpP/crotonase"/>
    <property type="match status" value="1"/>
</dbReference>
<evidence type="ECO:0000313" key="3">
    <source>
        <dbReference type="Proteomes" id="UP000283855"/>
    </source>
</evidence>
<organism evidence="2 3">
    <name type="scientific">Phocaeicola coprophilus</name>
    <dbReference type="NCBI Taxonomy" id="387090"/>
    <lineage>
        <taxon>Bacteria</taxon>
        <taxon>Pseudomonadati</taxon>
        <taxon>Bacteroidota</taxon>
        <taxon>Bacteroidia</taxon>
        <taxon>Bacteroidales</taxon>
        <taxon>Bacteroidaceae</taxon>
        <taxon>Phocaeicola</taxon>
    </lineage>
</organism>
<comment type="caution">
    <text evidence="2">The sequence shown here is derived from an EMBL/GenBank/DDBJ whole genome shotgun (WGS) entry which is preliminary data.</text>
</comment>
<dbReference type="InterPro" id="IPR028204">
    <property type="entry name" value="Tricorn_C1"/>
</dbReference>
<dbReference type="Pfam" id="PF03572">
    <property type="entry name" value="Peptidase_S41"/>
    <property type="match status" value="1"/>
</dbReference>
<protein>
    <submittedName>
        <fullName evidence="2">Peptidase S41</fullName>
    </submittedName>
</protein>
<gene>
    <name evidence="2" type="ORF">DW921_11440</name>
</gene>
<dbReference type="CDD" id="cd07563">
    <property type="entry name" value="Peptidase_S41_IRBP"/>
    <property type="match status" value="1"/>
</dbReference>
<reference evidence="2 3" key="1">
    <citation type="submission" date="2018-08" db="EMBL/GenBank/DDBJ databases">
        <title>A genome reference for cultivated species of the human gut microbiota.</title>
        <authorList>
            <person name="Zou Y."/>
            <person name="Xue W."/>
            <person name="Luo G."/>
        </authorList>
    </citation>
    <scope>NUCLEOTIDE SEQUENCE [LARGE SCALE GENOMIC DNA]</scope>
    <source>
        <strain evidence="2 3">AM42-38</strain>
    </source>
</reference>
<dbReference type="InterPro" id="IPR029045">
    <property type="entry name" value="ClpP/crotonase-like_dom_sf"/>
</dbReference>
<proteinExistence type="predicted"/>
<dbReference type="GO" id="GO:0008236">
    <property type="term" value="F:serine-type peptidase activity"/>
    <property type="evidence" value="ECO:0007669"/>
    <property type="project" value="InterPro"/>
</dbReference>
<dbReference type="Gene3D" id="3.30.750.44">
    <property type="match status" value="1"/>
</dbReference>
<dbReference type="GO" id="GO:0006508">
    <property type="term" value="P:proteolysis"/>
    <property type="evidence" value="ECO:0007669"/>
    <property type="project" value="InterPro"/>
</dbReference>
<dbReference type="PANTHER" id="PTHR11261:SF3">
    <property type="entry name" value="RETINOL-BINDING PROTEIN 3"/>
    <property type="match status" value="1"/>
</dbReference>
<dbReference type="GeneID" id="78405793"/>
<feature type="domain" description="Tail specific protease" evidence="1">
    <location>
        <begin position="121"/>
        <end position="316"/>
    </location>
</feature>
<dbReference type="RefSeq" id="WP_008144655.1">
    <property type="nucleotide sequence ID" value="NZ_CABJGD010000027.1"/>
</dbReference>
<accession>A0A413SXD5</accession>
<dbReference type="Pfam" id="PF14684">
    <property type="entry name" value="Tricorn_C1"/>
    <property type="match status" value="1"/>
</dbReference>
<dbReference type="Gene3D" id="3.90.226.10">
    <property type="entry name" value="2-enoyl-CoA Hydratase, Chain A, domain 1"/>
    <property type="match status" value="1"/>
</dbReference>
<dbReference type="Proteomes" id="UP000283855">
    <property type="component" value="Unassembled WGS sequence"/>
</dbReference>